<name>A0A9P8LY55_9EUKA</name>
<dbReference type="InterPro" id="IPR009030">
    <property type="entry name" value="Growth_fac_rcpt_cys_sf"/>
</dbReference>
<dbReference type="GeneID" id="94295654"/>
<keyword evidence="1" id="KW-1133">Transmembrane helix</keyword>
<dbReference type="KEGG" id="ssao:94295654"/>
<feature type="transmembrane region" description="Helical" evidence="1">
    <location>
        <begin position="255"/>
        <end position="279"/>
    </location>
</feature>
<evidence type="ECO:0000256" key="1">
    <source>
        <dbReference type="SAM" id="Phobius"/>
    </source>
</evidence>
<keyword evidence="1" id="KW-0812">Transmembrane</keyword>
<dbReference type="SUPFAM" id="SSF57184">
    <property type="entry name" value="Growth factor receptor domain"/>
    <property type="match status" value="2"/>
</dbReference>
<dbReference type="SMART" id="SM00261">
    <property type="entry name" value="FU"/>
    <property type="match status" value="2"/>
</dbReference>
<dbReference type="RefSeq" id="XP_067766860.1">
    <property type="nucleotide sequence ID" value="XM_067905543.1"/>
</dbReference>
<dbReference type="EMBL" id="AUWU02000002">
    <property type="protein sequence ID" value="KAH0576087.1"/>
    <property type="molecule type" value="Genomic_DNA"/>
</dbReference>
<accession>A0A9P8LY55</accession>
<protein>
    <submittedName>
        <fullName evidence="2">Cysteine-rich membrane protein 1</fullName>
    </submittedName>
</protein>
<dbReference type="Proteomes" id="UP000018208">
    <property type="component" value="Unassembled WGS sequence"/>
</dbReference>
<reference evidence="2 3" key="1">
    <citation type="journal article" date="2014" name="PLoS Genet.">
        <title>The Genome of Spironucleus salmonicida Highlights a Fish Pathogen Adapted to Fluctuating Environments.</title>
        <authorList>
            <person name="Xu F."/>
            <person name="Jerlstrom-Hultqvist J."/>
            <person name="Einarsson E."/>
            <person name="Astvaldsson A."/>
            <person name="Svard S.G."/>
            <person name="Andersson J.O."/>
        </authorList>
    </citation>
    <scope>NUCLEOTIDE SEQUENCE [LARGE SCALE GENOMIC DNA]</scope>
    <source>
        <strain evidence="2 3">ATCC 50377</strain>
    </source>
</reference>
<dbReference type="Gene3D" id="2.10.220.10">
    <property type="entry name" value="Hormone Receptor, Insulin-like Growth Factor Receptor 1, Chain A, domain 2"/>
    <property type="match status" value="1"/>
</dbReference>
<comment type="caution">
    <text evidence="2">The sequence shown here is derived from an EMBL/GenBank/DDBJ whole genome shotgun (WGS) entry which is preliminary data.</text>
</comment>
<gene>
    <name evidence="2" type="ORF">SS50377_21631</name>
</gene>
<organism evidence="2 3">
    <name type="scientific">Spironucleus salmonicida</name>
    <dbReference type="NCBI Taxonomy" id="348837"/>
    <lineage>
        <taxon>Eukaryota</taxon>
        <taxon>Metamonada</taxon>
        <taxon>Diplomonadida</taxon>
        <taxon>Hexamitidae</taxon>
        <taxon>Hexamitinae</taxon>
        <taxon>Spironucleus</taxon>
    </lineage>
</organism>
<evidence type="ECO:0000313" key="3">
    <source>
        <dbReference type="Proteomes" id="UP000018208"/>
    </source>
</evidence>
<keyword evidence="1" id="KW-0472">Membrane</keyword>
<dbReference type="AlphaFoldDB" id="A0A9P8LY55"/>
<proteinExistence type="predicted"/>
<evidence type="ECO:0000313" key="2">
    <source>
        <dbReference type="EMBL" id="KAH0576087.1"/>
    </source>
</evidence>
<dbReference type="InterPro" id="IPR006212">
    <property type="entry name" value="Furin_repeat"/>
</dbReference>
<sequence>MNDAGKCSRSSTGCKAGFYCPATSIMEVICLPCSGDIKLGQGCYCVDNTVNTHCRECTNNTCSRCITGSFLDGEKCTSCSEGCAKCKSPDSCEACAEGYIKENDTCVRVCNSLKDCEQELSTFCDLSVHRCVKCESKCLFCSSKTVCNACSIVSYTTTIDGRCTAFCNNLQDGQYCNDGSPTPCAKGLDSACKCGNALNCASCNEAKNDCDTCLPNTVNGKQGACTACTDGYEVRGRLCWPKQDADQQNKIGGGAIAGIIIGVLVVAGAVGGGLAYYFIKKARK</sequence>
<keyword evidence="3" id="KW-1185">Reference proteome</keyword>